<feature type="region of interest" description="Disordered" evidence="1">
    <location>
        <begin position="1"/>
        <end position="47"/>
    </location>
</feature>
<comment type="caution">
    <text evidence="3">The sequence shown here is derived from an EMBL/GenBank/DDBJ whole genome shotgun (WGS) entry which is preliminary data.</text>
</comment>
<protein>
    <recommendedName>
        <fullName evidence="2">Antitoxin-like ribbon-helix-helix domain-containing protein</fullName>
    </recommendedName>
</protein>
<evidence type="ECO:0000313" key="3">
    <source>
        <dbReference type="EMBL" id="PTQ76366.1"/>
    </source>
</evidence>
<feature type="domain" description="Antitoxin-like ribbon-helix-helix" evidence="2">
    <location>
        <begin position="39"/>
        <end position="88"/>
    </location>
</feature>
<evidence type="ECO:0000313" key="4">
    <source>
        <dbReference type="Proteomes" id="UP000244128"/>
    </source>
</evidence>
<sequence>MTNKFATALKGRSANERVEPISGTRATSNAPSLHDRPSRKNTKHVGGYFSPEVSKQLRQIALDENSSVQVLLAEAIDMLFHSRQKPTITQKTVS</sequence>
<dbReference type="EMBL" id="QAOI01000018">
    <property type="protein sequence ID" value="PTQ76366.1"/>
    <property type="molecule type" value="Genomic_DNA"/>
</dbReference>
<dbReference type="Proteomes" id="UP000244128">
    <property type="component" value="Unassembled WGS sequence"/>
</dbReference>
<name>A0A2T5HXQ8_9PROT</name>
<dbReference type="AlphaFoldDB" id="A0A2T5HXQ8"/>
<evidence type="ECO:0000259" key="2">
    <source>
        <dbReference type="Pfam" id="PF20605"/>
    </source>
</evidence>
<organism evidence="3 4">
    <name type="scientific">Nitrosomonas oligotropha</name>
    <dbReference type="NCBI Taxonomy" id="42354"/>
    <lineage>
        <taxon>Bacteria</taxon>
        <taxon>Pseudomonadati</taxon>
        <taxon>Pseudomonadota</taxon>
        <taxon>Betaproteobacteria</taxon>
        <taxon>Nitrosomonadales</taxon>
        <taxon>Nitrosomonadaceae</taxon>
        <taxon>Nitrosomonas</taxon>
    </lineage>
</organism>
<dbReference type="InterPro" id="IPR046765">
    <property type="entry name" value="Antitox_RHH"/>
</dbReference>
<dbReference type="Pfam" id="PF20605">
    <property type="entry name" value="Antitox_RHH"/>
    <property type="match status" value="1"/>
</dbReference>
<accession>A0A2T5HXQ8</accession>
<reference evidence="3 4" key="1">
    <citation type="submission" date="2018-04" db="EMBL/GenBank/DDBJ databases">
        <title>Active sludge and wastewater microbial communities from Klosterneuburg, Austria.</title>
        <authorList>
            <person name="Wagner M."/>
        </authorList>
    </citation>
    <scope>NUCLEOTIDE SEQUENCE [LARGE SCALE GENOMIC DNA]</scope>
    <source>
        <strain evidence="3 4">Nm49</strain>
    </source>
</reference>
<dbReference type="RefSeq" id="WP_110341141.1">
    <property type="nucleotide sequence ID" value="NZ_QAOI01000018.1"/>
</dbReference>
<evidence type="ECO:0000256" key="1">
    <source>
        <dbReference type="SAM" id="MobiDB-lite"/>
    </source>
</evidence>
<gene>
    <name evidence="3" type="ORF">C8R26_11822</name>
</gene>
<proteinExistence type="predicted"/>